<organism evidence="11 12">
    <name type="scientific">Mycena albidolilacea</name>
    <dbReference type="NCBI Taxonomy" id="1033008"/>
    <lineage>
        <taxon>Eukaryota</taxon>
        <taxon>Fungi</taxon>
        <taxon>Dikarya</taxon>
        <taxon>Basidiomycota</taxon>
        <taxon>Agaricomycotina</taxon>
        <taxon>Agaricomycetes</taxon>
        <taxon>Agaricomycetidae</taxon>
        <taxon>Agaricales</taxon>
        <taxon>Marasmiineae</taxon>
        <taxon>Mycenaceae</taxon>
        <taxon>Mycena</taxon>
    </lineage>
</organism>
<feature type="compositionally biased region" description="Basic residues" evidence="8">
    <location>
        <begin position="641"/>
        <end position="653"/>
    </location>
</feature>
<dbReference type="AlphaFoldDB" id="A0AAD7EG11"/>
<feature type="region of interest" description="Disordered" evidence="8">
    <location>
        <begin position="584"/>
        <end position="690"/>
    </location>
</feature>
<evidence type="ECO:0000256" key="7">
    <source>
        <dbReference type="ARBA" id="ARBA00034808"/>
    </source>
</evidence>
<comment type="caution">
    <text evidence="11">The sequence shown here is derived from an EMBL/GenBank/DDBJ whole genome shotgun (WGS) entry which is preliminary data.</text>
</comment>
<evidence type="ECO:0000256" key="6">
    <source>
        <dbReference type="ARBA" id="ARBA00034617"/>
    </source>
</evidence>
<keyword evidence="4" id="KW-0238">DNA-binding</keyword>
<dbReference type="GO" id="GO:0016787">
    <property type="term" value="F:hydrolase activity"/>
    <property type="evidence" value="ECO:0007669"/>
    <property type="project" value="UniProtKB-KW"/>
</dbReference>
<dbReference type="InterPro" id="IPR011545">
    <property type="entry name" value="DEAD/DEAH_box_helicase_dom"/>
</dbReference>
<evidence type="ECO:0000256" key="1">
    <source>
        <dbReference type="ARBA" id="ARBA00005446"/>
    </source>
</evidence>
<proteinExistence type="inferred from homology"/>
<keyword evidence="2" id="KW-0547">Nucleotide-binding</keyword>
<protein>
    <recommendedName>
        <fullName evidence="7">DNA 3'-5' helicase</fullName>
        <ecNumber evidence="7">5.6.2.4</ecNumber>
    </recommendedName>
</protein>
<feature type="compositionally biased region" description="Acidic residues" evidence="8">
    <location>
        <begin position="599"/>
        <end position="619"/>
    </location>
</feature>
<dbReference type="SUPFAM" id="SSF52540">
    <property type="entry name" value="P-loop containing nucleoside triphosphate hydrolases"/>
    <property type="match status" value="1"/>
</dbReference>
<dbReference type="PANTHER" id="PTHR13710">
    <property type="entry name" value="DNA HELICASE RECQ FAMILY MEMBER"/>
    <property type="match status" value="1"/>
</dbReference>
<gene>
    <name evidence="11" type="ORF">DFH08DRAFT_970606</name>
</gene>
<evidence type="ECO:0000256" key="3">
    <source>
        <dbReference type="ARBA" id="ARBA00022840"/>
    </source>
</evidence>
<feature type="compositionally biased region" description="Basic residues" evidence="8">
    <location>
        <begin position="585"/>
        <end position="594"/>
    </location>
</feature>
<evidence type="ECO:0000256" key="4">
    <source>
        <dbReference type="ARBA" id="ARBA00023125"/>
    </source>
</evidence>
<dbReference type="PANTHER" id="PTHR13710:SF105">
    <property type="entry name" value="ATP-DEPENDENT DNA HELICASE Q1"/>
    <property type="match status" value="1"/>
</dbReference>
<feature type="region of interest" description="Disordered" evidence="8">
    <location>
        <begin position="478"/>
        <end position="505"/>
    </location>
</feature>
<dbReference type="GO" id="GO:0005524">
    <property type="term" value="F:ATP binding"/>
    <property type="evidence" value="ECO:0007669"/>
    <property type="project" value="UniProtKB-KW"/>
</dbReference>
<evidence type="ECO:0000256" key="8">
    <source>
        <dbReference type="SAM" id="MobiDB-lite"/>
    </source>
</evidence>
<dbReference type="CDD" id="cd18785">
    <property type="entry name" value="SF2_C"/>
    <property type="match status" value="1"/>
</dbReference>
<comment type="catalytic activity">
    <reaction evidence="6">
        <text>Couples ATP hydrolysis with the unwinding of duplex DNA by translocating in the 3'-5' direction.</text>
        <dbReference type="EC" id="5.6.2.4"/>
    </reaction>
</comment>
<name>A0AAD7EG11_9AGAR</name>
<dbReference type="Proteomes" id="UP001218218">
    <property type="component" value="Unassembled WGS sequence"/>
</dbReference>
<dbReference type="Gene3D" id="3.40.50.300">
    <property type="entry name" value="P-loop containing nucleotide triphosphate hydrolases"/>
    <property type="match status" value="2"/>
</dbReference>
<keyword evidence="5" id="KW-0413">Isomerase</keyword>
<evidence type="ECO:0000313" key="11">
    <source>
        <dbReference type="EMBL" id="KAJ7320905.1"/>
    </source>
</evidence>
<dbReference type="Pfam" id="PF00271">
    <property type="entry name" value="Helicase_C"/>
    <property type="match status" value="1"/>
</dbReference>
<dbReference type="Pfam" id="PF00270">
    <property type="entry name" value="DEAD"/>
    <property type="match status" value="1"/>
</dbReference>
<dbReference type="PROSITE" id="PS51192">
    <property type="entry name" value="HELICASE_ATP_BIND_1"/>
    <property type="match status" value="1"/>
</dbReference>
<dbReference type="PROSITE" id="PS51194">
    <property type="entry name" value="HELICASE_CTER"/>
    <property type="match status" value="1"/>
</dbReference>
<dbReference type="GO" id="GO:0005737">
    <property type="term" value="C:cytoplasm"/>
    <property type="evidence" value="ECO:0007669"/>
    <property type="project" value="TreeGrafter"/>
</dbReference>
<accession>A0AAD7EG11</accession>
<dbReference type="EC" id="5.6.2.4" evidence="7"/>
<dbReference type="EMBL" id="JARIHO010000053">
    <property type="protein sequence ID" value="KAJ7320905.1"/>
    <property type="molecule type" value="Genomic_DNA"/>
</dbReference>
<evidence type="ECO:0000256" key="2">
    <source>
        <dbReference type="ARBA" id="ARBA00022741"/>
    </source>
</evidence>
<reference evidence="11" key="1">
    <citation type="submission" date="2023-03" db="EMBL/GenBank/DDBJ databases">
        <title>Massive genome expansion in bonnet fungi (Mycena s.s.) driven by repeated elements and novel gene families across ecological guilds.</title>
        <authorList>
            <consortium name="Lawrence Berkeley National Laboratory"/>
            <person name="Harder C.B."/>
            <person name="Miyauchi S."/>
            <person name="Viragh M."/>
            <person name="Kuo A."/>
            <person name="Thoen E."/>
            <person name="Andreopoulos B."/>
            <person name="Lu D."/>
            <person name="Skrede I."/>
            <person name="Drula E."/>
            <person name="Henrissat B."/>
            <person name="Morin E."/>
            <person name="Kohler A."/>
            <person name="Barry K."/>
            <person name="LaButti K."/>
            <person name="Morin E."/>
            <person name="Salamov A."/>
            <person name="Lipzen A."/>
            <person name="Mereny Z."/>
            <person name="Hegedus B."/>
            <person name="Baldrian P."/>
            <person name="Stursova M."/>
            <person name="Weitz H."/>
            <person name="Taylor A."/>
            <person name="Grigoriev I.V."/>
            <person name="Nagy L.G."/>
            <person name="Martin F."/>
            <person name="Kauserud H."/>
        </authorList>
    </citation>
    <scope>NUCLEOTIDE SEQUENCE</scope>
    <source>
        <strain evidence="11">CBHHK002</strain>
    </source>
</reference>
<feature type="domain" description="Helicase C-terminal" evidence="10">
    <location>
        <begin position="264"/>
        <end position="419"/>
    </location>
</feature>
<keyword evidence="11" id="KW-0378">Hydrolase</keyword>
<dbReference type="InterPro" id="IPR014001">
    <property type="entry name" value="Helicase_ATP-bd"/>
</dbReference>
<evidence type="ECO:0000256" key="5">
    <source>
        <dbReference type="ARBA" id="ARBA00023235"/>
    </source>
</evidence>
<evidence type="ECO:0000259" key="9">
    <source>
        <dbReference type="PROSITE" id="PS51192"/>
    </source>
</evidence>
<evidence type="ECO:0000259" key="10">
    <source>
        <dbReference type="PROSITE" id="PS51194"/>
    </source>
</evidence>
<dbReference type="GO" id="GO:0003677">
    <property type="term" value="F:DNA binding"/>
    <property type="evidence" value="ECO:0007669"/>
    <property type="project" value="UniProtKB-KW"/>
</dbReference>
<dbReference type="InterPro" id="IPR001650">
    <property type="entry name" value="Helicase_C-like"/>
</dbReference>
<dbReference type="InterPro" id="IPR027417">
    <property type="entry name" value="P-loop_NTPase"/>
</dbReference>
<feature type="compositionally biased region" description="Polar residues" evidence="8">
    <location>
        <begin position="491"/>
        <end position="502"/>
    </location>
</feature>
<dbReference type="GO" id="GO:0005694">
    <property type="term" value="C:chromosome"/>
    <property type="evidence" value="ECO:0007669"/>
    <property type="project" value="TreeGrafter"/>
</dbReference>
<evidence type="ECO:0000313" key="12">
    <source>
        <dbReference type="Proteomes" id="UP001218218"/>
    </source>
</evidence>
<keyword evidence="12" id="KW-1185">Reference proteome</keyword>
<keyword evidence="3" id="KW-0067">ATP-binding</keyword>
<feature type="domain" description="Helicase ATP-binding" evidence="9">
    <location>
        <begin position="39"/>
        <end position="222"/>
    </location>
</feature>
<comment type="similarity">
    <text evidence="1">Belongs to the helicase family. RecQ subfamily.</text>
</comment>
<sequence length="690" mass="77728">MPRALRWQDPLGRETINQIVKKLVPTWKDGLRQVQEDIVAAMLDLEDVLCCTATGDGKSAAFSIPILVLNEYNTHPDLYPSRLPARANPVGVVVTPTKGLAANIVLELTRMNISAFAYCKESLAEARSRGTKLTDEIKECTKWQVICVDPEHLKSKEWREISDYAVFRSRIIYAATDEVHLINLWGLNFRTAFKDIGLWKRGRLPPSISVVGLSATLAPGKDTTAVCQSLGFFEGRFHMIRCTNERPNIHLSIQTLSHGLAGYEFPDLLPFLRSGRKIIVHFHSMPMLFRCYAYVWRIQPPTADKKRRVRMYHSLCSAEYNEETIRLIDKDPELQIILATIAFSNGINAKALLDSVTFGAKSTVDIFWQEKGRVGRERGTAARGVLLVQQSTITLAKKFLKAPLSTQPKTSRKSSKKPETMDQLKAEFLTETLCYIAFLNKHFCNPPLEISTLDCIAAKRPYPCSLCLARTNRTLEFPAPDNTPNFPPLTEPTSISNTQPTGSKKFEHSRGRFLEHPQIMFFPPSTQTIVLDNLLRISSLADLQQLVNNWRHCNAHSPALYNAIVEIRTEITEQREEARVARNAAARKTRAAKRKAAELSDDTEEEEEEVDVEEAEESSEVSASEADSDDIFPATVPIPQKRLKSATARKRPALKPVTNTKRARIAPPSPLTSAKIAQDYRPQYKPRVRR</sequence>
<dbReference type="SMART" id="SM00487">
    <property type="entry name" value="DEXDc"/>
    <property type="match status" value="1"/>
</dbReference>
<dbReference type="GO" id="GO:0000724">
    <property type="term" value="P:double-strand break repair via homologous recombination"/>
    <property type="evidence" value="ECO:0007669"/>
    <property type="project" value="TreeGrafter"/>
</dbReference>
<dbReference type="GO" id="GO:0009378">
    <property type="term" value="F:four-way junction helicase activity"/>
    <property type="evidence" value="ECO:0007669"/>
    <property type="project" value="TreeGrafter"/>
</dbReference>
<dbReference type="GO" id="GO:0043138">
    <property type="term" value="F:3'-5' DNA helicase activity"/>
    <property type="evidence" value="ECO:0007669"/>
    <property type="project" value="UniProtKB-EC"/>
</dbReference>